<evidence type="ECO:0000313" key="10">
    <source>
        <dbReference type="Proteomes" id="UP000701853"/>
    </source>
</evidence>
<evidence type="ECO:0000256" key="1">
    <source>
        <dbReference type="ARBA" id="ARBA00001971"/>
    </source>
</evidence>
<organism evidence="9 10">
    <name type="scientific">Gossypium anomalum</name>
    <dbReference type="NCBI Taxonomy" id="47600"/>
    <lineage>
        <taxon>Eukaryota</taxon>
        <taxon>Viridiplantae</taxon>
        <taxon>Streptophyta</taxon>
        <taxon>Embryophyta</taxon>
        <taxon>Tracheophyta</taxon>
        <taxon>Spermatophyta</taxon>
        <taxon>Magnoliopsida</taxon>
        <taxon>eudicotyledons</taxon>
        <taxon>Gunneridae</taxon>
        <taxon>Pentapetalae</taxon>
        <taxon>rosids</taxon>
        <taxon>malvids</taxon>
        <taxon>Malvales</taxon>
        <taxon>Malvaceae</taxon>
        <taxon>Malvoideae</taxon>
        <taxon>Gossypium</taxon>
    </lineage>
</organism>
<dbReference type="Pfam" id="PF00067">
    <property type="entry name" value="p450"/>
    <property type="match status" value="1"/>
</dbReference>
<sequence length="370" mass="42055">MGILLGLYFQITMEICYSMFIAPFTTMLSFSTLVVFITVALCYLFKLQWQHNAQKPKQPDLPLGPNFGLVMKEMNIEIVCIRLGNVYVIPFTCTEISLQFLRKQDVSFASRPLTMATNVLSKGHLTTIFSPLGDQELWLGRCFHRKDIDGFMRKELRKLITLCVMYLTNRKMLIFNGRYLGEGKVDGGLGFEEQECVDAIFAREIMIAAVDNPSNALEWAFAEMLNNPKMIKKAKEELDNVVGKDRLVQESDFPRLNYIKACAREAFRLHPIVPFSPPHVSVTDTTDYNKGEMVLAEPDLWLFTFSRGTIGCPRVLLGSSMTIMIIPTNLETINLCQGRGVPFLAKPLLAVTKPRLPLHVYSFWTESEIQ</sequence>
<proteinExistence type="inferred from homology"/>
<keyword evidence="8" id="KW-0472">Membrane</keyword>
<dbReference type="GO" id="GO:0004497">
    <property type="term" value="F:monooxygenase activity"/>
    <property type="evidence" value="ECO:0007669"/>
    <property type="project" value="UniProtKB-KW"/>
</dbReference>
<feature type="transmembrane region" description="Helical" evidence="8">
    <location>
        <begin position="20"/>
        <end position="45"/>
    </location>
</feature>
<gene>
    <name evidence="9" type="ORF">CXB51_017515</name>
</gene>
<dbReference type="PRINTS" id="PR00463">
    <property type="entry name" value="EP450I"/>
</dbReference>
<dbReference type="GO" id="GO:0044550">
    <property type="term" value="P:secondary metabolite biosynthetic process"/>
    <property type="evidence" value="ECO:0007669"/>
    <property type="project" value="UniProtKB-ARBA"/>
</dbReference>
<comment type="caution">
    <text evidence="9">The sequence shown here is derived from an EMBL/GenBank/DDBJ whole genome shotgun (WGS) entry which is preliminary data.</text>
</comment>
<dbReference type="AlphaFoldDB" id="A0A8J5YXU2"/>
<keyword evidence="5" id="KW-0560">Oxidoreductase</keyword>
<accession>A0A8J5YXU2</accession>
<evidence type="ECO:0000256" key="2">
    <source>
        <dbReference type="ARBA" id="ARBA00010617"/>
    </source>
</evidence>
<dbReference type="OrthoDB" id="2789670at2759"/>
<evidence type="ECO:0000256" key="7">
    <source>
        <dbReference type="ARBA" id="ARBA00023033"/>
    </source>
</evidence>
<evidence type="ECO:0000256" key="5">
    <source>
        <dbReference type="ARBA" id="ARBA00023002"/>
    </source>
</evidence>
<keyword evidence="10" id="KW-1185">Reference proteome</keyword>
<reference evidence="9 10" key="1">
    <citation type="journal article" date="2021" name="bioRxiv">
        <title>The Gossypium anomalum genome as a resource for cotton improvement and evolutionary analysis of hybrid incompatibility.</title>
        <authorList>
            <person name="Grover C.E."/>
            <person name="Yuan D."/>
            <person name="Arick M.A."/>
            <person name="Miller E.R."/>
            <person name="Hu G."/>
            <person name="Peterson D.G."/>
            <person name="Wendel J.F."/>
            <person name="Udall J.A."/>
        </authorList>
    </citation>
    <scope>NUCLEOTIDE SEQUENCE [LARGE SCALE GENOMIC DNA]</scope>
    <source>
        <strain evidence="9">JFW-Udall</strain>
        <tissue evidence="9">Leaf</tissue>
    </source>
</reference>
<evidence type="ECO:0000256" key="3">
    <source>
        <dbReference type="ARBA" id="ARBA00022617"/>
    </source>
</evidence>
<evidence type="ECO:0000256" key="6">
    <source>
        <dbReference type="ARBA" id="ARBA00023004"/>
    </source>
</evidence>
<evidence type="ECO:0000256" key="4">
    <source>
        <dbReference type="ARBA" id="ARBA00022723"/>
    </source>
</evidence>
<name>A0A8J5YXU2_9ROSI</name>
<comment type="cofactor">
    <cofactor evidence="1">
        <name>heme</name>
        <dbReference type="ChEBI" id="CHEBI:30413"/>
    </cofactor>
</comment>
<dbReference type="InterPro" id="IPR002401">
    <property type="entry name" value="Cyt_P450_E_grp-I"/>
</dbReference>
<keyword evidence="8" id="KW-1133">Transmembrane helix</keyword>
<comment type="similarity">
    <text evidence="2">Belongs to the cytochrome P450 family.</text>
</comment>
<protein>
    <recommendedName>
        <fullName evidence="11">Cytochrome P450</fullName>
    </recommendedName>
</protein>
<keyword evidence="7" id="KW-0503">Monooxygenase</keyword>
<dbReference type="InterPro" id="IPR036396">
    <property type="entry name" value="Cyt_P450_sf"/>
</dbReference>
<dbReference type="Proteomes" id="UP000701853">
    <property type="component" value="Chromosome 7"/>
</dbReference>
<dbReference type="PANTHER" id="PTHR47944">
    <property type="entry name" value="CYTOCHROME P450 98A9"/>
    <property type="match status" value="1"/>
</dbReference>
<dbReference type="EMBL" id="JAHUZN010000007">
    <property type="protein sequence ID" value="KAG8489495.1"/>
    <property type="molecule type" value="Genomic_DNA"/>
</dbReference>
<evidence type="ECO:0008006" key="11">
    <source>
        <dbReference type="Google" id="ProtNLM"/>
    </source>
</evidence>
<dbReference type="GO" id="GO:0016705">
    <property type="term" value="F:oxidoreductase activity, acting on paired donors, with incorporation or reduction of molecular oxygen"/>
    <property type="evidence" value="ECO:0007669"/>
    <property type="project" value="InterPro"/>
</dbReference>
<keyword evidence="6" id="KW-0408">Iron</keyword>
<dbReference type="InterPro" id="IPR001128">
    <property type="entry name" value="Cyt_P450"/>
</dbReference>
<dbReference type="PANTHER" id="PTHR47944:SF4">
    <property type="entry name" value="OS09G0441700 PROTEIN"/>
    <property type="match status" value="1"/>
</dbReference>
<dbReference type="GO" id="GO:0020037">
    <property type="term" value="F:heme binding"/>
    <property type="evidence" value="ECO:0007669"/>
    <property type="project" value="InterPro"/>
</dbReference>
<keyword evidence="3" id="KW-0349">Heme</keyword>
<evidence type="ECO:0000313" key="9">
    <source>
        <dbReference type="EMBL" id="KAG8489495.1"/>
    </source>
</evidence>
<keyword evidence="8" id="KW-0812">Transmembrane</keyword>
<evidence type="ECO:0000256" key="8">
    <source>
        <dbReference type="SAM" id="Phobius"/>
    </source>
</evidence>
<dbReference type="Gene3D" id="1.10.630.10">
    <property type="entry name" value="Cytochrome P450"/>
    <property type="match status" value="1"/>
</dbReference>
<dbReference type="GO" id="GO:0005506">
    <property type="term" value="F:iron ion binding"/>
    <property type="evidence" value="ECO:0007669"/>
    <property type="project" value="InterPro"/>
</dbReference>
<dbReference type="SUPFAM" id="SSF48264">
    <property type="entry name" value="Cytochrome P450"/>
    <property type="match status" value="1"/>
</dbReference>
<keyword evidence="4" id="KW-0479">Metal-binding</keyword>